<comment type="caution">
    <text evidence="1">The sequence shown here is derived from an EMBL/GenBank/DDBJ whole genome shotgun (WGS) entry which is preliminary data.</text>
</comment>
<dbReference type="OrthoDB" id="345072at2"/>
<evidence type="ECO:0000313" key="1">
    <source>
        <dbReference type="EMBL" id="TGJ99608.1"/>
    </source>
</evidence>
<keyword evidence="2" id="KW-1185">Reference proteome</keyword>
<organism evidence="1 2">
    <name type="scientific">Leptospira semungkisensis</name>
    <dbReference type="NCBI Taxonomy" id="2484985"/>
    <lineage>
        <taxon>Bacteria</taxon>
        <taxon>Pseudomonadati</taxon>
        <taxon>Spirochaetota</taxon>
        <taxon>Spirochaetia</taxon>
        <taxon>Leptospirales</taxon>
        <taxon>Leptospiraceae</taxon>
        <taxon>Leptospira</taxon>
    </lineage>
</organism>
<evidence type="ECO:0008006" key="3">
    <source>
        <dbReference type="Google" id="ProtNLM"/>
    </source>
</evidence>
<name>A0A4V3JAW2_9LEPT</name>
<accession>A0A4V3JAW2</accession>
<dbReference type="RefSeq" id="WP_135589700.1">
    <property type="nucleotide sequence ID" value="NZ_RQEP01000019.1"/>
</dbReference>
<sequence length="136" mass="15492">MRSSKNYKILMGIGLSVLISLSLNCLPAHHERVLMETGVSVKTLGPHKYQFIAIGKASISSVEDQDLFKMKKTSCEAAKLQVTQRLDELEPEQKHRLFFLEQKEQKYFGDGEFCELTYIYELPPAKKTTTPAKEHS</sequence>
<dbReference type="NCBIfam" id="NF047808">
    <property type="entry name" value="LIC11299_lipo"/>
    <property type="match status" value="1"/>
</dbReference>
<protein>
    <recommendedName>
        <fullName evidence="3">Lipoprotein</fullName>
    </recommendedName>
</protein>
<proteinExistence type="predicted"/>
<evidence type="ECO:0000313" key="2">
    <source>
        <dbReference type="Proteomes" id="UP000297453"/>
    </source>
</evidence>
<gene>
    <name evidence="1" type="ORF">EHO59_17350</name>
</gene>
<dbReference type="EMBL" id="RQEP01000019">
    <property type="protein sequence ID" value="TGJ99608.1"/>
    <property type="molecule type" value="Genomic_DNA"/>
</dbReference>
<dbReference type="AlphaFoldDB" id="A0A4V3JAW2"/>
<reference evidence="1" key="1">
    <citation type="journal article" date="2019" name="PLoS Negl. Trop. Dis.">
        <title>Revisiting the worldwide diversity of Leptospira species in the environment.</title>
        <authorList>
            <person name="Vincent A.T."/>
            <person name="Schiettekatte O."/>
            <person name="Bourhy P."/>
            <person name="Veyrier F.J."/>
            <person name="Picardeau M."/>
        </authorList>
    </citation>
    <scope>NUCLEOTIDE SEQUENCE [LARGE SCALE GENOMIC DNA]</scope>
    <source>
        <strain evidence="1">SSS9</strain>
    </source>
</reference>
<dbReference type="Proteomes" id="UP000297453">
    <property type="component" value="Unassembled WGS sequence"/>
</dbReference>